<dbReference type="Gene3D" id="1.10.4080.10">
    <property type="entry name" value="ADP-ribosylation/Crystallin J1"/>
    <property type="match status" value="1"/>
</dbReference>
<proteinExistence type="inferred from homology"/>
<evidence type="ECO:0000313" key="3">
    <source>
        <dbReference type="EMBL" id="QHU33169.1"/>
    </source>
</evidence>
<evidence type="ECO:0000256" key="1">
    <source>
        <dbReference type="ARBA" id="ARBA00010702"/>
    </source>
</evidence>
<dbReference type="Pfam" id="PF03747">
    <property type="entry name" value="ADP_ribosyl_GH"/>
    <property type="match status" value="1"/>
</dbReference>
<organism evidence="3">
    <name type="scientific">viral metagenome</name>
    <dbReference type="NCBI Taxonomy" id="1070528"/>
    <lineage>
        <taxon>unclassified sequences</taxon>
        <taxon>metagenomes</taxon>
        <taxon>organismal metagenomes</taxon>
    </lineage>
</organism>
<dbReference type="InterPro" id="IPR036705">
    <property type="entry name" value="Ribosyl_crysJ1_sf"/>
</dbReference>
<dbReference type="PANTHER" id="PTHR16222">
    <property type="entry name" value="ADP-RIBOSYLGLYCOHYDROLASE"/>
    <property type="match status" value="1"/>
</dbReference>
<accession>A0A6C0LQZ7</accession>
<reference evidence="3" key="1">
    <citation type="journal article" date="2020" name="Nature">
        <title>Giant virus diversity and host interactions through global metagenomics.</title>
        <authorList>
            <person name="Schulz F."/>
            <person name="Roux S."/>
            <person name="Paez-Espino D."/>
            <person name="Jungbluth S."/>
            <person name="Walsh D.A."/>
            <person name="Denef V.J."/>
            <person name="McMahon K.D."/>
            <person name="Konstantinidis K.T."/>
            <person name="Eloe-Fadrosh E.A."/>
            <person name="Kyrpides N.C."/>
            <person name="Woyke T."/>
        </authorList>
    </citation>
    <scope>NUCLEOTIDE SEQUENCE</scope>
    <source>
        <strain evidence="3">GVMAG-S-1014582-52</strain>
    </source>
</reference>
<dbReference type="GO" id="GO:0016787">
    <property type="term" value="F:hydrolase activity"/>
    <property type="evidence" value="ECO:0007669"/>
    <property type="project" value="UniProtKB-KW"/>
</dbReference>
<sequence length="496" mass="56777">MSRNKTILRKIAKQHKLPSIDEVMERTNYYDLQILGDINASMNNALDRCTDSLIIELGKRFPNKSKNEIKIAGTRILELAQHKMTEKYPAGEVLIGKTSSDPYKNSFTNWLLMMRLVPEFQSLGDTIGYKNGEWEFNKGNNNVGPEYANEMIYEFISLGGINDLSIDNWFASDDTIMYLGTFNVLIDLYPTINDFGTRLREVYLKLLPQMENQRGLGETIKRSLDIQKNILWNQLPYNSMDIGAGSCMRSGCIGLFYPGRTNRDYLISLAIECSRITHNSAIAILGSVATALFTAYAVEKTSINKWPHKFLKILRSGKIDNYIKQTRPNEFASFSTDKILFQGQWEKYISFRFSGLVPKLDMKFMKNPVTRIKTLSENYSKGHIDFPGSCGDDAVIMAYDALLECGGTIEKLIIYSMLHHGDSDTIGSIAMSWFGIVFFDKKNLKITSENRHKLEFHKEISNLSKLANFTQCPYIYNYDLLLHFAYQFLKNAESYF</sequence>
<evidence type="ECO:0000256" key="2">
    <source>
        <dbReference type="ARBA" id="ARBA00022801"/>
    </source>
</evidence>
<dbReference type="EMBL" id="MN740556">
    <property type="protein sequence ID" value="QHU33169.1"/>
    <property type="molecule type" value="Genomic_DNA"/>
</dbReference>
<dbReference type="AlphaFoldDB" id="A0A6C0LQZ7"/>
<dbReference type="InterPro" id="IPR005502">
    <property type="entry name" value="Ribosyl_crysJ1"/>
</dbReference>
<evidence type="ECO:0008006" key="4">
    <source>
        <dbReference type="Google" id="ProtNLM"/>
    </source>
</evidence>
<dbReference type="PANTHER" id="PTHR16222:SF26">
    <property type="entry name" value="ADP-RIBOSYLHYDROLASE ARH1"/>
    <property type="match status" value="1"/>
</dbReference>
<comment type="similarity">
    <text evidence="1">Belongs to the ADP-ribosylglycohydrolase family.</text>
</comment>
<name>A0A6C0LQZ7_9ZZZZ</name>
<dbReference type="InterPro" id="IPR050792">
    <property type="entry name" value="ADP-ribosylglycohydrolase"/>
</dbReference>
<dbReference type="SUPFAM" id="SSF101478">
    <property type="entry name" value="ADP-ribosylglycohydrolase"/>
    <property type="match status" value="1"/>
</dbReference>
<protein>
    <recommendedName>
        <fullName evidence="4">ADP-ribosylglycohydrolase</fullName>
    </recommendedName>
</protein>
<keyword evidence="2" id="KW-0378">Hydrolase</keyword>